<name>A0ABN2KSB7_9MICO</name>
<feature type="transmembrane region" description="Helical" evidence="1">
    <location>
        <begin position="73"/>
        <end position="95"/>
    </location>
</feature>
<evidence type="ECO:0000313" key="3">
    <source>
        <dbReference type="Proteomes" id="UP001500506"/>
    </source>
</evidence>
<dbReference type="Pfam" id="PF19779">
    <property type="entry name" value="DUF6264"/>
    <property type="match status" value="1"/>
</dbReference>
<dbReference type="Proteomes" id="UP001500506">
    <property type="component" value="Unassembled WGS sequence"/>
</dbReference>
<accession>A0ABN2KSB7</accession>
<dbReference type="InterPro" id="IPR046231">
    <property type="entry name" value="DUF6264"/>
</dbReference>
<proteinExistence type="predicted"/>
<keyword evidence="1" id="KW-0812">Transmembrane</keyword>
<comment type="caution">
    <text evidence="2">The sequence shown here is derived from an EMBL/GenBank/DDBJ whole genome shotgun (WGS) entry which is preliminary data.</text>
</comment>
<feature type="transmembrane region" description="Helical" evidence="1">
    <location>
        <begin position="101"/>
        <end position="123"/>
    </location>
</feature>
<feature type="transmembrane region" description="Helical" evidence="1">
    <location>
        <begin position="26"/>
        <end position="52"/>
    </location>
</feature>
<dbReference type="EMBL" id="BAAANH010000004">
    <property type="protein sequence ID" value="GAA1763061.1"/>
    <property type="molecule type" value="Genomic_DNA"/>
</dbReference>
<keyword evidence="3" id="KW-1185">Reference proteome</keyword>
<keyword evidence="1" id="KW-0472">Membrane</keyword>
<evidence type="ECO:0000256" key="1">
    <source>
        <dbReference type="SAM" id="Phobius"/>
    </source>
</evidence>
<evidence type="ECO:0008006" key="4">
    <source>
        <dbReference type="Google" id="ProtNLM"/>
    </source>
</evidence>
<reference evidence="2 3" key="1">
    <citation type="journal article" date="2019" name="Int. J. Syst. Evol. Microbiol.">
        <title>The Global Catalogue of Microorganisms (GCM) 10K type strain sequencing project: providing services to taxonomists for standard genome sequencing and annotation.</title>
        <authorList>
            <consortium name="The Broad Institute Genomics Platform"/>
            <consortium name="The Broad Institute Genome Sequencing Center for Infectious Disease"/>
            <person name="Wu L."/>
            <person name="Ma J."/>
        </authorList>
    </citation>
    <scope>NUCLEOTIDE SEQUENCE [LARGE SCALE GENOMIC DNA]</scope>
    <source>
        <strain evidence="2 3">JCM 14319</strain>
    </source>
</reference>
<protein>
    <recommendedName>
        <fullName evidence="4">Integral membrane protein</fullName>
    </recommendedName>
</protein>
<organism evidence="2 3">
    <name type="scientific">Agromyces humatus</name>
    <dbReference type="NCBI Taxonomy" id="279573"/>
    <lineage>
        <taxon>Bacteria</taxon>
        <taxon>Bacillati</taxon>
        <taxon>Actinomycetota</taxon>
        <taxon>Actinomycetes</taxon>
        <taxon>Micrococcales</taxon>
        <taxon>Microbacteriaceae</taxon>
        <taxon>Agromyces</taxon>
    </lineage>
</organism>
<keyword evidence="1" id="KW-1133">Transmembrane helix</keyword>
<evidence type="ECO:0000313" key="2">
    <source>
        <dbReference type="EMBL" id="GAA1763061.1"/>
    </source>
</evidence>
<dbReference type="RefSeq" id="WP_232497493.1">
    <property type="nucleotide sequence ID" value="NZ_BAAANH010000004.1"/>
</dbReference>
<sequence>MTEAVQPYDPNPAPPPLKRPVVVWDLVLTIVLLVLMVGAALVASFLSFFLAFASDSCGASSVCDYDRIATGMLVAMIGPLIVGLFALVAAVIVLVLKRIAFWIPIVGIVLIAAVFVGAVALTASGVQPVSS</sequence>
<gene>
    <name evidence="2" type="ORF">GCM10009747_23260</name>
</gene>